<keyword evidence="3" id="KW-1185">Reference proteome</keyword>
<feature type="compositionally biased region" description="Polar residues" evidence="1">
    <location>
        <begin position="69"/>
        <end position="84"/>
    </location>
</feature>
<reference evidence="2 3" key="1">
    <citation type="submission" date="2017-06" db="EMBL/GenBank/DDBJ databases">
        <authorList>
            <person name="Kim H.J."/>
            <person name="Triplett B.A."/>
        </authorList>
    </citation>
    <scope>NUCLEOTIDE SEQUENCE [LARGE SCALE GENOMIC DNA]</scope>
    <source>
        <strain evidence="2 3">DSM 14713</strain>
    </source>
</reference>
<dbReference type="EMBL" id="CP022163">
    <property type="protein sequence ID" value="ATB31021.1"/>
    <property type="molecule type" value="Genomic_DNA"/>
</dbReference>
<dbReference type="AlphaFoldDB" id="A0A250IIM5"/>
<sequence>MGIPIHSNVPSSRWPPQQVAPRNEEHPRVAEQAAPPPPRPSVLPEHLRDSFIPSADDACPPVNDAAEAKTSQGFSSDAKTVAQPTETTCGKATAASIFGATDPCASNEQLLDNVERAAESSNRNEALREQVVVDLTEDTTAREMGVLMGQGGKEVVRGFGDYDTDAMDEAISKGQFGMALVDSSALPRPPGAKATSPDEKGSLHWITIDGVNKGKSAHAADDLYRVKDPVNGEYWLSKAQLEKAVNKAKHEQGTGGMLIVKNRPDVQTQEARDALALANLQHTDALGSDGGIGIRRGSSSESSYW</sequence>
<dbReference type="KEGG" id="mbd:MEBOL_004483"/>
<evidence type="ECO:0000313" key="2">
    <source>
        <dbReference type="EMBL" id="ATB31021.1"/>
    </source>
</evidence>
<organism evidence="2 3">
    <name type="scientific">Melittangium boletus DSM 14713</name>
    <dbReference type="NCBI Taxonomy" id="1294270"/>
    <lineage>
        <taxon>Bacteria</taxon>
        <taxon>Pseudomonadati</taxon>
        <taxon>Myxococcota</taxon>
        <taxon>Myxococcia</taxon>
        <taxon>Myxococcales</taxon>
        <taxon>Cystobacterineae</taxon>
        <taxon>Archangiaceae</taxon>
        <taxon>Melittangium</taxon>
    </lineage>
</organism>
<accession>A0A250IIM5</accession>
<dbReference type="Proteomes" id="UP000217289">
    <property type="component" value="Chromosome"/>
</dbReference>
<protein>
    <submittedName>
        <fullName evidence="2">Uncharacterized protein</fullName>
    </submittedName>
</protein>
<proteinExistence type="predicted"/>
<evidence type="ECO:0000256" key="1">
    <source>
        <dbReference type="SAM" id="MobiDB-lite"/>
    </source>
</evidence>
<feature type="region of interest" description="Disordered" evidence="1">
    <location>
        <begin position="1"/>
        <end position="84"/>
    </location>
</feature>
<name>A0A250IIM5_9BACT</name>
<gene>
    <name evidence="2" type="ORF">MEBOL_004483</name>
</gene>
<evidence type="ECO:0000313" key="3">
    <source>
        <dbReference type="Proteomes" id="UP000217289"/>
    </source>
</evidence>
<dbReference type="RefSeq" id="WP_095979402.1">
    <property type="nucleotide sequence ID" value="NZ_CP022163.1"/>
</dbReference>